<dbReference type="EMBL" id="JAWRVG010000091">
    <property type="protein sequence ID" value="KAK4060186.1"/>
    <property type="molecule type" value="Genomic_DNA"/>
</dbReference>
<evidence type="ECO:0000313" key="2">
    <source>
        <dbReference type="Proteomes" id="UP001273209"/>
    </source>
</evidence>
<organism evidence="1 2">
    <name type="scientific">Trichoderma aggressivum f. europaeum</name>
    <dbReference type="NCBI Taxonomy" id="173218"/>
    <lineage>
        <taxon>Eukaryota</taxon>
        <taxon>Fungi</taxon>
        <taxon>Dikarya</taxon>
        <taxon>Ascomycota</taxon>
        <taxon>Pezizomycotina</taxon>
        <taxon>Sordariomycetes</taxon>
        <taxon>Hypocreomycetidae</taxon>
        <taxon>Hypocreales</taxon>
        <taxon>Hypocreaceae</taxon>
        <taxon>Trichoderma</taxon>
    </lineage>
</organism>
<dbReference type="Gene3D" id="3.40.395.10">
    <property type="entry name" value="Adenoviral Proteinase, Chain A"/>
    <property type="match status" value="1"/>
</dbReference>
<gene>
    <name evidence="1" type="ORF">Triagg1_10884</name>
</gene>
<proteinExistence type="predicted"/>
<dbReference type="AlphaFoldDB" id="A0AAE1LUV9"/>
<name>A0AAE1LUV9_9HYPO</name>
<accession>A0AAE1LUV9</accession>
<dbReference type="Proteomes" id="UP001273209">
    <property type="component" value="Unassembled WGS sequence"/>
</dbReference>
<protein>
    <submittedName>
        <fullName evidence="1">Uncharacterized protein</fullName>
    </submittedName>
</protein>
<reference evidence="1" key="1">
    <citation type="submission" date="2023-11" db="EMBL/GenBank/DDBJ databases">
        <title>The genome sequences of three competitors of mushroom-forming fungi.</title>
        <authorList>
            <person name="Beijen E."/>
            <person name="Ohm R.A."/>
        </authorList>
    </citation>
    <scope>NUCLEOTIDE SEQUENCE</scope>
    <source>
        <strain evidence="1">CBS 100526</strain>
    </source>
</reference>
<keyword evidence="2" id="KW-1185">Reference proteome</keyword>
<dbReference type="GeneID" id="87914909"/>
<dbReference type="InterPro" id="IPR038765">
    <property type="entry name" value="Papain-like_cys_pep_sf"/>
</dbReference>
<dbReference type="RefSeq" id="XP_062750171.1">
    <property type="nucleotide sequence ID" value="XM_062895004.1"/>
</dbReference>
<comment type="caution">
    <text evidence="1">The sequence shown here is derived from an EMBL/GenBank/DDBJ whole genome shotgun (WGS) entry which is preliminary data.</text>
</comment>
<sequence>MAPQTRSRAVRPPKKGAATAKGNKYFEYFLKGKQQGAWVSANEFPTQMPPNPPVPPAQSLAEAYHYRVPTMNVRQEWPTRHGLTTGAIPPRDAARLAAEFPGLQKTGRFVTEAQVGGLSWNDHLFEVRKLLLDFHNNQWANSFGLAAMLHIIGQGVPSTAVMDAFIDIDDTSVWTNSSVPGRATPDLRILLGRGMVNADLPGQGYTNKFRDSLYGRRFIVTLFHFHNPQHWVAAVFDRVAATLLIFDTLRDNQREARSRAAALAWREFGVNLGFPCDIHAVAPPLPAQPSGWECGYLGLLNISLCIRSLLGVTIHECLQTNLQQFEIMVDEFEQPNRVQGFGGAYISLPETPLPIPDWHCGGGNKDGWMRASTFLFSIFGNELGFQTKDDLDIRLGTYDAKDKNPIFFEFYPGFLEEGCALQIGKVGRRRWDVTQKRRLPDLYKSSITLRAGLDNRTKPRARPGWKPPAETTMYPQLVQKYRLTAIDQLFRRRVR</sequence>
<evidence type="ECO:0000313" key="1">
    <source>
        <dbReference type="EMBL" id="KAK4060186.1"/>
    </source>
</evidence>
<dbReference type="SUPFAM" id="SSF54001">
    <property type="entry name" value="Cysteine proteinases"/>
    <property type="match status" value="1"/>
</dbReference>